<gene>
    <name evidence="2" type="ORF">SAMN04487987_101419</name>
</gene>
<feature type="signal peptide" evidence="1">
    <location>
        <begin position="1"/>
        <end position="22"/>
    </location>
</feature>
<feature type="chain" id="PRO_5011441014" evidence="1">
    <location>
        <begin position="23"/>
        <end position="408"/>
    </location>
</feature>
<keyword evidence="3" id="KW-1185">Reference proteome</keyword>
<dbReference type="EMBL" id="FOMI01000001">
    <property type="protein sequence ID" value="SFC87083.1"/>
    <property type="molecule type" value="Genomic_DNA"/>
</dbReference>
<dbReference type="PROSITE" id="PS51257">
    <property type="entry name" value="PROKAR_LIPOPROTEIN"/>
    <property type="match status" value="1"/>
</dbReference>
<dbReference type="Proteomes" id="UP000199439">
    <property type="component" value="Unassembled WGS sequence"/>
</dbReference>
<evidence type="ECO:0000256" key="1">
    <source>
        <dbReference type="SAM" id="SignalP"/>
    </source>
</evidence>
<reference evidence="3" key="1">
    <citation type="submission" date="2016-10" db="EMBL/GenBank/DDBJ databases">
        <authorList>
            <person name="Varghese N."/>
            <person name="Submissions S."/>
        </authorList>
    </citation>
    <scope>NUCLEOTIDE SEQUENCE [LARGE SCALE GENOMIC DNA]</scope>
    <source>
        <strain evidence="3">DSM 25730</strain>
    </source>
</reference>
<accession>A0A1I1MWZ2</accession>
<dbReference type="OrthoDB" id="1403509at2"/>
<keyword evidence="1" id="KW-0732">Signal</keyword>
<dbReference type="AlphaFoldDB" id="A0A1I1MWZ2"/>
<evidence type="ECO:0000313" key="3">
    <source>
        <dbReference type="Proteomes" id="UP000199439"/>
    </source>
</evidence>
<evidence type="ECO:0000313" key="2">
    <source>
        <dbReference type="EMBL" id="SFC87083.1"/>
    </source>
</evidence>
<protein>
    <submittedName>
        <fullName evidence="2">Uncharacterized protein</fullName>
    </submittedName>
</protein>
<sequence length="408" mass="45445">MKKPIKLLLSSLIIVLSYSCDSNDNEDTNDNNISGNLSVEEGKEQLEDNSIKLLDKIEAFESNDALNEIVELAEFLSTTNSSKPAGFTKKVLGTINNVAALQTESQDPVIFNAKQSVLLIKDTPLANDFEEEKGIYLWNSDTEEFDKTGDSDDLIYNINYNGKVAVFSVTDFVTQETSDIDLEEVPTLAKANLKINNTIVFTQSYSGSFESNGLVPNNINNETTLGDFTFSTALNNANDKSLTQTINLKIDDCVIFGFNSNVNGDFSDEDAEIDEALDNATVTFQFLDAKFVTSAVDDNFDADSDLTIDEQIDLLNSNVNSELSINNKSIAKSLFYKDQSTYTDFVYNSSTENYEEVEVSEDIVNVKFLFEDGTSSDFDTYIDGSFTELEDKFDTVFEAYEKLFEDLN</sequence>
<name>A0A1I1MWZ2_9FLAO</name>
<organism evidence="2 3">
    <name type="scientific">Algibacter pectinivorans</name>
    <dbReference type="NCBI Taxonomy" id="870482"/>
    <lineage>
        <taxon>Bacteria</taxon>
        <taxon>Pseudomonadati</taxon>
        <taxon>Bacteroidota</taxon>
        <taxon>Flavobacteriia</taxon>
        <taxon>Flavobacteriales</taxon>
        <taxon>Flavobacteriaceae</taxon>
        <taxon>Algibacter</taxon>
    </lineage>
</organism>
<proteinExistence type="predicted"/>
<dbReference type="RefSeq" id="WP_092848408.1">
    <property type="nucleotide sequence ID" value="NZ_FOMI01000001.1"/>
</dbReference>